<dbReference type="Proteomes" id="UP000023152">
    <property type="component" value="Unassembled WGS sequence"/>
</dbReference>
<evidence type="ECO:0000256" key="7">
    <source>
        <dbReference type="SAM" id="MobiDB-lite"/>
    </source>
</evidence>
<comment type="caution">
    <text evidence="8">The sequence shown here is derived from an EMBL/GenBank/DDBJ whole genome shotgun (WGS) entry which is preliminary data.</text>
</comment>
<dbReference type="InterPro" id="IPR001289">
    <property type="entry name" value="NFYA"/>
</dbReference>
<keyword evidence="9" id="KW-1185">Reference proteome</keyword>
<feature type="region of interest" description="Disordered" evidence="7">
    <location>
        <begin position="55"/>
        <end position="81"/>
    </location>
</feature>
<comment type="similarity">
    <text evidence="6">Belongs to the NFYA/HAP2 subunit family.</text>
</comment>
<dbReference type="PROSITE" id="PS51152">
    <property type="entry name" value="NFYA_HAP2_2"/>
    <property type="match status" value="1"/>
</dbReference>
<evidence type="ECO:0000256" key="6">
    <source>
        <dbReference type="RuleBase" id="RU367155"/>
    </source>
</evidence>
<name>X6NN79_RETFI</name>
<evidence type="ECO:0000256" key="1">
    <source>
        <dbReference type="ARBA" id="ARBA00004123"/>
    </source>
</evidence>
<dbReference type="Gene3D" id="6.10.250.2430">
    <property type="match status" value="1"/>
</dbReference>
<organism evidence="8 9">
    <name type="scientific">Reticulomyxa filosa</name>
    <dbReference type="NCBI Taxonomy" id="46433"/>
    <lineage>
        <taxon>Eukaryota</taxon>
        <taxon>Sar</taxon>
        <taxon>Rhizaria</taxon>
        <taxon>Retaria</taxon>
        <taxon>Foraminifera</taxon>
        <taxon>Monothalamids</taxon>
        <taxon>Reticulomyxidae</taxon>
        <taxon>Reticulomyxa</taxon>
    </lineage>
</organism>
<evidence type="ECO:0000256" key="2">
    <source>
        <dbReference type="ARBA" id="ARBA00023015"/>
    </source>
</evidence>
<feature type="compositionally biased region" description="Polar residues" evidence="7">
    <location>
        <begin position="69"/>
        <end position="81"/>
    </location>
</feature>
<feature type="region of interest" description="Disordered" evidence="7">
    <location>
        <begin position="178"/>
        <end position="225"/>
    </location>
</feature>
<reference evidence="8 9" key="1">
    <citation type="journal article" date="2013" name="Curr. Biol.">
        <title>The Genome of the Foraminiferan Reticulomyxa filosa.</title>
        <authorList>
            <person name="Glockner G."/>
            <person name="Hulsmann N."/>
            <person name="Schleicher M."/>
            <person name="Noegel A.A."/>
            <person name="Eichinger L."/>
            <person name="Gallinger C."/>
            <person name="Pawlowski J."/>
            <person name="Sierra R."/>
            <person name="Euteneuer U."/>
            <person name="Pillet L."/>
            <person name="Moustafa A."/>
            <person name="Platzer M."/>
            <person name="Groth M."/>
            <person name="Szafranski K."/>
            <person name="Schliwa M."/>
        </authorList>
    </citation>
    <scope>NUCLEOTIDE SEQUENCE [LARGE SCALE GENOMIC DNA]</scope>
</reference>
<dbReference type="GO" id="GO:0003700">
    <property type="term" value="F:DNA-binding transcription factor activity"/>
    <property type="evidence" value="ECO:0007669"/>
    <property type="project" value="UniProtKB-UniRule"/>
</dbReference>
<keyword evidence="4 6" id="KW-0804">Transcription</keyword>
<comment type="function">
    <text evidence="6">Component of the sequence-specific heterotrimeric transcription factor (NF-Y) which specifically recognizes a 5'-CCAAT-3' box motif found in the promoters of its target genes.</text>
</comment>
<protein>
    <recommendedName>
        <fullName evidence="6">Nuclear transcription factor Y subunit</fullName>
    </recommendedName>
</protein>
<comment type="subcellular location">
    <subcellularLocation>
        <location evidence="1 6">Nucleus</location>
    </subcellularLocation>
</comment>
<sequence>MSSKVEPGILFLLSQSSLTPFVVAEQSKIYLSTVPSQPTQFGTQFWLYSCENSSERSDGRKTQDCDINESANENQRAPPSTEISNCKKEILESWCADKPTPSLCVLSNNNEKPNEKMREIQTENKEASIFVNPKQFYRILRRRELRTQLRNRMIREHRIQVLYSVNGRTFRYQSRHKLAQRRPRAPNGKFLSKQHQSKPSHSEDNNLVPLCEMESERHDGQDNTK</sequence>
<dbReference type="EMBL" id="ASPP01007257">
    <property type="protein sequence ID" value="ETO27431.1"/>
    <property type="molecule type" value="Genomic_DNA"/>
</dbReference>
<feature type="compositionally biased region" description="Basic and acidic residues" evidence="7">
    <location>
        <begin position="214"/>
        <end position="225"/>
    </location>
</feature>
<evidence type="ECO:0000313" key="8">
    <source>
        <dbReference type="EMBL" id="ETO27431.1"/>
    </source>
</evidence>
<evidence type="ECO:0000256" key="4">
    <source>
        <dbReference type="ARBA" id="ARBA00023163"/>
    </source>
</evidence>
<evidence type="ECO:0000256" key="5">
    <source>
        <dbReference type="ARBA" id="ARBA00023242"/>
    </source>
</evidence>
<gene>
    <name evidence="8" type="ORF">RFI_09698</name>
</gene>
<dbReference type="GO" id="GO:0003677">
    <property type="term" value="F:DNA binding"/>
    <property type="evidence" value="ECO:0007669"/>
    <property type="project" value="UniProtKB-KW"/>
</dbReference>
<dbReference type="AlphaFoldDB" id="X6NN79"/>
<feature type="compositionally biased region" description="Basic and acidic residues" evidence="7">
    <location>
        <begin position="55"/>
        <end position="64"/>
    </location>
</feature>
<dbReference type="GO" id="GO:0005634">
    <property type="term" value="C:nucleus"/>
    <property type="evidence" value="ECO:0007669"/>
    <property type="project" value="UniProtKB-SubCell"/>
</dbReference>
<keyword evidence="2 6" id="KW-0805">Transcription regulation</keyword>
<comment type="subunit">
    <text evidence="6">Heterotrimer.</text>
</comment>
<proteinExistence type="inferred from homology"/>
<evidence type="ECO:0000313" key="9">
    <source>
        <dbReference type="Proteomes" id="UP000023152"/>
    </source>
</evidence>
<keyword evidence="5 6" id="KW-0539">Nucleus</keyword>
<dbReference type="Pfam" id="PF02045">
    <property type="entry name" value="CBFB_NFYA"/>
    <property type="match status" value="1"/>
</dbReference>
<accession>X6NN79</accession>
<keyword evidence="3 6" id="KW-0238">DNA-binding</keyword>
<dbReference type="PANTHER" id="PTHR12632">
    <property type="entry name" value="TRANSCRIPTION FACTOR NF-Y ALPHA-RELATED"/>
    <property type="match status" value="1"/>
</dbReference>
<evidence type="ECO:0000256" key="3">
    <source>
        <dbReference type="ARBA" id="ARBA00023125"/>
    </source>
</evidence>
<dbReference type="SMART" id="SM00521">
    <property type="entry name" value="CBF"/>
    <property type="match status" value="1"/>
</dbReference>